<keyword evidence="3" id="KW-1185">Reference proteome</keyword>
<gene>
    <name evidence="2" type="ORF">B0T25DRAFT_552316</name>
</gene>
<dbReference type="AlphaFoldDB" id="A0AAJ0MAX9"/>
<comment type="caution">
    <text evidence="2">The sequence shown here is derived from an EMBL/GenBank/DDBJ whole genome shotgun (WGS) entry which is preliminary data.</text>
</comment>
<sequence length="243" mass="26424">MRIVLRSIGIPNDKLEDNNCKLSKMPSAAATQALIAIRGAISTLNNTSDVCADIDEAEDDLPEAFHEVAKTIPLVEHTLQTIKGHIQSRKQKDETQEDRDAYQEITDVANECDARAGRLEKICGKVIPSDETPLMDRYRSAAGKGGRVELLMKGILEGVIALAKEPFVSEDQAKALREALKIISKLPPSLQEENGAHAFYNYGSGPQSIHLGVGDQNINTGQAPQFNGQFMAPFQLGSFAPVL</sequence>
<name>A0AAJ0MAX9_9PEZI</name>
<evidence type="ECO:0000313" key="2">
    <source>
        <dbReference type="EMBL" id="KAK3346562.1"/>
    </source>
</evidence>
<protein>
    <recommendedName>
        <fullName evidence="1">NACHT-NTPase and P-loop NTPases N-terminal domain-containing protein</fullName>
    </recommendedName>
</protein>
<reference evidence="2" key="2">
    <citation type="submission" date="2023-06" db="EMBL/GenBank/DDBJ databases">
        <authorList>
            <consortium name="Lawrence Berkeley National Laboratory"/>
            <person name="Haridas S."/>
            <person name="Hensen N."/>
            <person name="Bonometti L."/>
            <person name="Westerberg I."/>
            <person name="Brannstrom I.O."/>
            <person name="Guillou S."/>
            <person name="Cros-Aarteil S."/>
            <person name="Calhoun S."/>
            <person name="Kuo A."/>
            <person name="Mondo S."/>
            <person name="Pangilinan J."/>
            <person name="Riley R."/>
            <person name="Labutti K."/>
            <person name="Andreopoulos B."/>
            <person name="Lipzen A."/>
            <person name="Chen C."/>
            <person name="Yanf M."/>
            <person name="Daum C."/>
            <person name="Ng V."/>
            <person name="Clum A."/>
            <person name="Steindorff A."/>
            <person name="Ohm R."/>
            <person name="Martin F."/>
            <person name="Silar P."/>
            <person name="Natvig D."/>
            <person name="Lalanne C."/>
            <person name="Gautier V."/>
            <person name="Ament-Velasquez S.L."/>
            <person name="Kruys A."/>
            <person name="Hutchinson M.I."/>
            <person name="Powell A.J."/>
            <person name="Barry K."/>
            <person name="Miller A.N."/>
            <person name="Grigoriev I.V."/>
            <person name="Debuchy R."/>
            <person name="Gladieux P."/>
            <person name="Thoren M.H."/>
            <person name="Johannesson H."/>
        </authorList>
    </citation>
    <scope>NUCLEOTIDE SEQUENCE</scope>
    <source>
        <strain evidence="2">CBS 955.72</strain>
    </source>
</reference>
<reference evidence="2" key="1">
    <citation type="journal article" date="2023" name="Mol. Phylogenet. Evol.">
        <title>Genome-scale phylogeny and comparative genomics of the fungal order Sordariales.</title>
        <authorList>
            <person name="Hensen N."/>
            <person name="Bonometti L."/>
            <person name="Westerberg I."/>
            <person name="Brannstrom I.O."/>
            <person name="Guillou S."/>
            <person name="Cros-Aarteil S."/>
            <person name="Calhoun S."/>
            <person name="Haridas S."/>
            <person name="Kuo A."/>
            <person name="Mondo S."/>
            <person name="Pangilinan J."/>
            <person name="Riley R."/>
            <person name="LaButti K."/>
            <person name="Andreopoulos B."/>
            <person name="Lipzen A."/>
            <person name="Chen C."/>
            <person name="Yan M."/>
            <person name="Daum C."/>
            <person name="Ng V."/>
            <person name="Clum A."/>
            <person name="Steindorff A."/>
            <person name="Ohm R.A."/>
            <person name="Martin F."/>
            <person name="Silar P."/>
            <person name="Natvig D.O."/>
            <person name="Lalanne C."/>
            <person name="Gautier V."/>
            <person name="Ament-Velasquez S.L."/>
            <person name="Kruys A."/>
            <person name="Hutchinson M.I."/>
            <person name="Powell A.J."/>
            <person name="Barry K."/>
            <person name="Miller A.N."/>
            <person name="Grigoriev I.V."/>
            <person name="Debuchy R."/>
            <person name="Gladieux P."/>
            <person name="Hiltunen Thoren M."/>
            <person name="Johannesson H."/>
        </authorList>
    </citation>
    <scope>NUCLEOTIDE SEQUENCE</scope>
    <source>
        <strain evidence="2">CBS 955.72</strain>
    </source>
</reference>
<organism evidence="2 3">
    <name type="scientific">Lasiosphaeria hispida</name>
    <dbReference type="NCBI Taxonomy" id="260671"/>
    <lineage>
        <taxon>Eukaryota</taxon>
        <taxon>Fungi</taxon>
        <taxon>Dikarya</taxon>
        <taxon>Ascomycota</taxon>
        <taxon>Pezizomycotina</taxon>
        <taxon>Sordariomycetes</taxon>
        <taxon>Sordariomycetidae</taxon>
        <taxon>Sordariales</taxon>
        <taxon>Lasiosphaeriaceae</taxon>
        <taxon>Lasiosphaeria</taxon>
    </lineage>
</organism>
<proteinExistence type="predicted"/>
<evidence type="ECO:0000259" key="1">
    <source>
        <dbReference type="Pfam" id="PF17107"/>
    </source>
</evidence>
<feature type="domain" description="NACHT-NTPase and P-loop NTPases N-terminal" evidence="1">
    <location>
        <begin position="37"/>
        <end position="159"/>
    </location>
</feature>
<accession>A0AAJ0MAX9</accession>
<dbReference type="InterPro" id="IPR031352">
    <property type="entry name" value="SesA"/>
</dbReference>
<evidence type="ECO:0000313" key="3">
    <source>
        <dbReference type="Proteomes" id="UP001275084"/>
    </source>
</evidence>
<dbReference type="Proteomes" id="UP001275084">
    <property type="component" value="Unassembled WGS sequence"/>
</dbReference>
<dbReference type="EMBL" id="JAUIQD010000006">
    <property type="protein sequence ID" value="KAK3346562.1"/>
    <property type="molecule type" value="Genomic_DNA"/>
</dbReference>
<dbReference type="Pfam" id="PF17107">
    <property type="entry name" value="SesA"/>
    <property type="match status" value="1"/>
</dbReference>